<evidence type="ECO:0000313" key="1">
    <source>
        <dbReference type="EMBL" id="PWW75088.1"/>
    </source>
</evidence>
<comment type="caution">
    <text evidence="1">The sequence shown here is derived from an EMBL/GenBank/DDBJ whole genome shotgun (WGS) entry which is preliminary data.</text>
</comment>
<dbReference type="EMBL" id="PYWC01000052">
    <property type="protein sequence ID" value="PWW75088.1"/>
    <property type="molecule type" value="Genomic_DNA"/>
</dbReference>
<gene>
    <name evidence="1" type="ORF">C7212DRAFT_206062</name>
</gene>
<reference evidence="1 2" key="1">
    <citation type="submission" date="2018-03" db="EMBL/GenBank/DDBJ databases">
        <title>Genomes of Pezizomycetes fungi and the evolution of truffles.</title>
        <authorList>
            <person name="Murat C."/>
            <person name="Payen T."/>
            <person name="Noel B."/>
            <person name="Kuo A."/>
            <person name="Martin F.M."/>
        </authorList>
    </citation>
    <scope>NUCLEOTIDE SEQUENCE [LARGE SCALE GENOMIC DNA]</scope>
    <source>
        <strain evidence="1">091103-1</strain>
    </source>
</reference>
<sequence>RLAGTTVARAAAHKEQQLLTCPEETAIVKWCSRPDDIGFPPCLDMVKDMAIHLKSKRTGMLALPLGRN</sequence>
<dbReference type="AlphaFoldDB" id="A0A317SLE3"/>
<organism evidence="1 2">
    <name type="scientific">Tuber magnatum</name>
    <name type="common">white Piedmont truffle</name>
    <dbReference type="NCBI Taxonomy" id="42249"/>
    <lineage>
        <taxon>Eukaryota</taxon>
        <taxon>Fungi</taxon>
        <taxon>Dikarya</taxon>
        <taxon>Ascomycota</taxon>
        <taxon>Pezizomycotina</taxon>
        <taxon>Pezizomycetes</taxon>
        <taxon>Pezizales</taxon>
        <taxon>Tuberaceae</taxon>
        <taxon>Tuber</taxon>
    </lineage>
</organism>
<proteinExistence type="predicted"/>
<name>A0A317SLE3_9PEZI</name>
<dbReference type="OrthoDB" id="5231586at2759"/>
<protein>
    <submittedName>
        <fullName evidence="1">Uncharacterized protein</fullName>
    </submittedName>
</protein>
<accession>A0A317SLE3</accession>
<dbReference type="Proteomes" id="UP000246991">
    <property type="component" value="Unassembled WGS sequence"/>
</dbReference>
<evidence type="ECO:0000313" key="2">
    <source>
        <dbReference type="Proteomes" id="UP000246991"/>
    </source>
</evidence>
<feature type="non-terminal residue" evidence="1">
    <location>
        <position position="1"/>
    </location>
</feature>
<keyword evidence="2" id="KW-1185">Reference proteome</keyword>